<evidence type="ECO:0000259" key="1">
    <source>
        <dbReference type="Pfam" id="PF01613"/>
    </source>
</evidence>
<proteinExistence type="predicted"/>
<reference evidence="2" key="1">
    <citation type="submission" date="2018-05" db="EMBL/GenBank/DDBJ databases">
        <authorList>
            <person name="Lanie J.A."/>
            <person name="Ng W.-L."/>
            <person name="Kazmierczak K.M."/>
            <person name="Andrzejewski T.M."/>
            <person name="Davidsen T.M."/>
            <person name="Wayne K.J."/>
            <person name="Tettelin H."/>
            <person name="Glass J.I."/>
            <person name="Rusch D."/>
            <person name="Podicherti R."/>
            <person name="Tsui H.-C.T."/>
            <person name="Winkler M.E."/>
        </authorList>
    </citation>
    <scope>NUCLEOTIDE SEQUENCE</scope>
</reference>
<dbReference type="GO" id="GO:0010181">
    <property type="term" value="F:FMN binding"/>
    <property type="evidence" value="ECO:0007669"/>
    <property type="project" value="InterPro"/>
</dbReference>
<dbReference type="Pfam" id="PF01613">
    <property type="entry name" value="Flavin_Reduct"/>
    <property type="match status" value="1"/>
</dbReference>
<protein>
    <recommendedName>
        <fullName evidence="1">Flavin reductase like domain-containing protein</fullName>
    </recommendedName>
</protein>
<name>A0A382EN62_9ZZZZ</name>
<dbReference type="EMBL" id="UINC01045270">
    <property type="protein sequence ID" value="SVB51829.1"/>
    <property type="molecule type" value="Genomic_DNA"/>
</dbReference>
<dbReference type="SUPFAM" id="SSF50475">
    <property type="entry name" value="FMN-binding split barrel"/>
    <property type="match status" value="1"/>
</dbReference>
<dbReference type="InterPro" id="IPR002563">
    <property type="entry name" value="Flavin_Rdtase-like_dom"/>
</dbReference>
<evidence type="ECO:0000313" key="2">
    <source>
        <dbReference type="EMBL" id="SVB51829.1"/>
    </source>
</evidence>
<feature type="non-terminal residue" evidence="2">
    <location>
        <position position="51"/>
    </location>
</feature>
<organism evidence="2">
    <name type="scientific">marine metagenome</name>
    <dbReference type="NCBI Taxonomy" id="408172"/>
    <lineage>
        <taxon>unclassified sequences</taxon>
        <taxon>metagenomes</taxon>
        <taxon>ecological metagenomes</taxon>
    </lineage>
</organism>
<gene>
    <name evidence="2" type="ORF">METZ01_LOCUS204683</name>
</gene>
<dbReference type="InterPro" id="IPR012349">
    <property type="entry name" value="Split_barrel_FMN-bd"/>
</dbReference>
<accession>A0A382EN62</accession>
<feature type="domain" description="Flavin reductase like" evidence="1">
    <location>
        <begin position="11"/>
        <end position="51"/>
    </location>
</feature>
<dbReference type="AlphaFoldDB" id="A0A382EN62"/>
<sequence>MDSDLFRRAWGNFATGASLITTVEENGNVHGMTANGIASISLDPMLSMVCV</sequence>
<dbReference type="Gene3D" id="2.30.110.10">
    <property type="entry name" value="Electron Transport, Fmn-binding Protein, Chain A"/>
    <property type="match status" value="1"/>
</dbReference>